<organism evidence="1 2">
    <name type="scientific">Araneus ventricosus</name>
    <name type="common">Orbweaver spider</name>
    <name type="synonym">Epeira ventricosa</name>
    <dbReference type="NCBI Taxonomy" id="182803"/>
    <lineage>
        <taxon>Eukaryota</taxon>
        <taxon>Metazoa</taxon>
        <taxon>Ecdysozoa</taxon>
        <taxon>Arthropoda</taxon>
        <taxon>Chelicerata</taxon>
        <taxon>Arachnida</taxon>
        <taxon>Araneae</taxon>
        <taxon>Araneomorphae</taxon>
        <taxon>Entelegynae</taxon>
        <taxon>Araneoidea</taxon>
        <taxon>Araneidae</taxon>
        <taxon>Araneus</taxon>
    </lineage>
</organism>
<gene>
    <name evidence="1" type="ORF">AVEN_224249_1</name>
</gene>
<proteinExistence type="predicted"/>
<protein>
    <submittedName>
        <fullName evidence="1">Uncharacterized protein</fullName>
    </submittedName>
</protein>
<name>A0A4Y2NIQ0_ARAVE</name>
<dbReference type="Proteomes" id="UP000499080">
    <property type="component" value="Unassembled WGS sequence"/>
</dbReference>
<reference evidence="1 2" key="1">
    <citation type="journal article" date="2019" name="Sci. Rep.">
        <title>Orb-weaving spider Araneus ventricosus genome elucidates the spidroin gene catalogue.</title>
        <authorList>
            <person name="Kono N."/>
            <person name="Nakamura H."/>
            <person name="Ohtoshi R."/>
            <person name="Moran D.A.P."/>
            <person name="Shinohara A."/>
            <person name="Yoshida Y."/>
            <person name="Fujiwara M."/>
            <person name="Mori M."/>
            <person name="Tomita M."/>
            <person name="Arakawa K."/>
        </authorList>
    </citation>
    <scope>NUCLEOTIDE SEQUENCE [LARGE SCALE GENOMIC DNA]</scope>
</reference>
<keyword evidence="2" id="KW-1185">Reference proteome</keyword>
<sequence length="151" mass="17274">MDLFAKEYVSPMRGEKMDLSERHGLDDGFIWCCRNVLNVHYVKRSMRKDFRWERGSKSLQTEFASVRKRMTESATNSSVSGLVILFRVNYVSRLSAKKFGFAKSVLEIPPGPLRDGMFLVFFLKGITNFQTVPSVALTFRSSFVKAPVSIF</sequence>
<evidence type="ECO:0000313" key="1">
    <source>
        <dbReference type="EMBL" id="GBN37576.1"/>
    </source>
</evidence>
<comment type="caution">
    <text evidence="1">The sequence shown here is derived from an EMBL/GenBank/DDBJ whole genome shotgun (WGS) entry which is preliminary data.</text>
</comment>
<accession>A0A4Y2NIQ0</accession>
<dbReference type="AlphaFoldDB" id="A0A4Y2NIQ0"/>
<evidence type="ECO:0000313" key="2">
    <source>
        <dbReference type="Proteomes" id="UP000499080"/>
    </source>
</evidence>
<dbReference type="EMBL" id="BGPR01009041">
    <property type="protein sequence ID" value="GBN37576.1"/>
    <property type="molecule type" value="Genomic_DNA"/>
</dbReference>